<dbReference type="AlphaFoldDB" id="A0A4P9ZKJ6"/>
<protein>
    <recommendedName>
        <fullName evidence="6">Mediator of RNA polymerase II transcription subunit 10</fullName>
    </recommendedName>
    <alternativeName>
        <fullName evidence="6">Mediator complex subunit 10</fullName>
    </alternativeName>
</protein>
<dbReference type="OrthoDB" id="337270at2759"/>
<comment type="function">
    <text evidence="6">Component of the Mediator complex, a coactivator involved in the regulated transcription of nearly all RNA polymerase II-dependent genes. Mediator functions as a bridge to convey information from gene-specific regulatory proteins to the basal RNA polymerase II transcription machinery. Mediator is recruited to promoters by direct interactions with regulatory proteins and serves as a scaffold for the assembly of a functional preinitiation complex with RNA polymerase II and the general transcription factors.</text>
</comment>
<evidence type="ECO:0000256" key="2">
    <source>
        <dbReference type="ARBA" id="ARBA00005389"/>
    </source>
</evidence>
<sequence length="149" mass="16524">MASSDANRPVEVSSPCRQAEAKVKEIIDTLFELGITVHEFQSESGPVVHNRISDLIAKFAQLDELKDSVEGSVPLDVISCVEEGRNPDCLMRDVLDQVAAENQFTNGKIQSVRKFKDILLNELGNTLPEETKAYEEIHKAKVASTNNRL</sequence>
<keyword evidence="8" id="KW-1185">Reference proteome</keyword>
<dbReference type="Pfam" id="PF09748">
    <property type="entry name" value="Med10"/>
    <property type="match status" value="1"/>
</dbReference>
<keyword evidence="5 6" id="KW-0539">Nucleus</keyword>
<dbReference type="Proteomes" id="UP000268162">
    <property type="component" value="Unassembled WGS sequence"/>
</dbReference>
<evidence type="ECO:0000256" key="6">
    <source>
        <dbReference type="RuleBase" id="RU364146"/>
    </source>
</evidence>
<keyword evidence="3 6" id="KW-0805">Transcription regulation</keyword>
<dbReference type="GO" id="GO:0003712">
    <property type="term" value="F:transcription coregulator activity"/>
    <property type="evidence" value="ECO:0007669"/>
    <property type="project" value="InterPro"/>
</dbReference>
<gene>
    <name evidence="6" type="primary">MED10</name>
    <name evidence="7" type="ORF">BJ085DRAFT_39154</name>
</gene>
<evidence type="ECO:0000256" key="4">
    <source>
        <dbReference type="ARBA" id="ARBA00023163"/>
    </source>
</evidence>
<dbReference type="GO" id="GO:0006357">
    <property type="term" value="P:regulation of transcription by RNA polymerase II"/>
    <property type="evidence" value="ECO:0007669"/>
    <property type="project" value="InterPro"/>
</dbReference>
<reference evidence="8" key="1">
    <citation type="journal article" date="2018" name="Nat. Microbiol.">
        <title>Leveraging single-cell genomics to expand the fungal tree of life.</title>
        <authorList>
            <person name="Ahrendt S.R."/>
            <person name="Quandt C.A."/>
            <person name="Ciobanu D."/>
            <person name="Clum A."/>
            <person name="Salamov A."/>
            <person name="Andreopoulos B."/>
            <person name="Cheng J.F."/>
            <person name="Woyke T."/>
            <person name="Pelin A."/>
            <person name="Henrissat B."/>
            <person name="Reynolds N.K."/>
            <person name="Benny G.L."/>
            <person name="Smith M.E."/>
            <person name="James T.Y."/>
            <person name="Grigoriev I.V."/>
        </authorList>
    </citation>
    <scope>NUCLEOTIDE SEQUENCE [LARGE SCALE GENOMIC DNA]</scope>
    <source>
        <strain evidence="8">RSA 468</strain>
    </source>
</reference>
<proteinExistence type="inferred from homology"/>
<accession>A0A4P9ZKJ6</accession>
<evidence type="ECO:0000256" key="5">
    <source>
        <dbReference type="ARBA" id="ARBA00023242"/>
    </source>
</evidence>
<evidence type="ECO:0000256" key="3">
    <source>
        <dbReference type="ARBA" id="ARBA00023015"/>
    </source>
</evidence>
<evidence type="ECO:0000313" key="8">
    <source>
        <dbReference type="Proteomes" id="UP000268162"/>
    </source>
</evidence>
<organism evidence="7 8">
    <name type="scientific">Dimargaris cristalligena</name>
    <dbReference type="NCBI Taxonomy" id="215637"/>
    <lineage>
        <taxon>Eukaryota</taxon>
        <taxon>Fungi</taxon>
        <taxon>Fungi incertae sedis</taxon>
        <taxon>Zoopagomycota</taxon>
        <taxon>Kickxellomycotina</taxon>
        <taxon>Dimargaritomycetes</taxon>
        <taxon>Dimargaritales</taxon>
        <taxon>Dimargaritaceae</taxon>
        <taxon>Dimargaris</taxon>
    </lineage>
</organism>
<name>A0A4P9ZKJ6_9FUNG</name>
<keyword evidence="4 6" id="KW-0804">Transcription</keyword>
<evidence type="ECO:0000313" key="7">
    <source>
        <dbReference type="EMBL" id="RKP33578.1"/>
    </source>
</evidence>
<keyword evidence="6" id="KW-0010">Activator</keyword>
<dbReference type="GO" id="GO:0016592">
    <property type="term" value="C:mediator complex"/>
    <property type="evidence" value="ECO:0007669"/>
    <property type="project" value="InterPro"/>
</dbReference>
<dbReference type="EMBL" id="ML003728">
    <property type="protein sequence ID" value="RKP33578.1"/>
    <property type="molecule type" value="Genomic_DNA"/>
</dbReference>
<evidence type="ECO:0000256" key="1">
    <source>
        <dbReference type="ARBA" id="ARBA00004123"/>
    </source>
</evidence>
<dbReference type="InterPro" id="IPR019145">
    <property type="entry name" value="Mediator_Med10"/>
</dbReference>
<comment type="similarity">
    <text evidence="2 6">Belongs to the Mediator complex subunit 10 family.</text>
</comment>
<comment type="subcellular location">
    <subcellularLocation>
        <location evidence="1 6">Nucleus</location>
    </subcellularLocation>
</comment>
<dbReference type="STRING" id="215637.A0A4P9ZKJ6"/>
<comment type="subunit">
    <text evidence="6">Component of the Mediator complex.</text>
</comment>